<dbReference type="InterPro" id="IPR043502">
    <property type="entry name" value="DNA/RNA_pol_sf"/>
</dbReference>
<proteinExistence type="predicted"/>
<protein>
    <recommendedName>
        <fullName evidence="1">Reverse transcriptase domain-containing protein</fullName>
    </recommendedName>
</protein>
<reference evidence="3" key="1">
    <citation type="submission" date="2025-08" db="UniProtKB">
        <authorList>
            <consortium name="RefSeq"/>
        </authorList>
    </citation>
    <scope>IDENTIFICATION</scope>
    <source>
        <tissue evidence="3">Leaves</tissue>
    </source>
</reference>
<dbReference type="InterPro" id="IPR012337">
    <property type="entry name" value="RNaseH-like_sf"/>
</dbReference>
<organism evidence="2 3">
    <name type="scientific">Coffea arabica</name>
    <name type="common">Arabian coffee</name>
    <dbReference type="NCBI Taxonomy" id="13443"/>
    <lineage>
        <taxon>Eukaryota</taxon>
        <taxon>Viridiplantae</taxon>
        <taxon>Streptophyta</taxon>
        <taxon>Embryophyta</taxon>
        <taxon>Tracheophyta</taxon>
        <taxon>Spermatophyta</taxon>
        <taxon>Magnoliopsida</taxon>
        <taxon>eudicotyledons</taxon>
        <taxon>Gunneridae</taxon>
        <taxon>Pentapetalae</taxon>
        <taxon>asterids</taxon>
        <taxon>lamiids</taxon>
        <taxon>Gentianales</taxon>
        <taxon>Rubiaceae</taxon>
        <taxon>Ixoroideae</taxon>
        <taxon>Gardenieae complex</taxon>
        <taxon>Bertiereae - Coffeeae clade</taxon>
        <taxon>Coffeeae</taxon>
        <taxon>Coffea</taxon>
    </lineage>
</organism>
<dbReference type="InterPro" id="IPR026960">
    <property type="entry name" value="RVT-Znf"/>
</dbReference>
<name>A0ABM4WNT0_COFAR</name>
<dbReference type="Pfam" id="PF13456">
    <property type="entry name" value="RVT_3"/>
    <property type="match status" value="1"/>
</dbReference>
<sequence>MGDLNDITSNGEKWGGKLRAEVSFQDFNSFINRNELVDIDFEGVPWTWCNNWGNEGEVKERLDRLLGTKEWVRKLDKVKCLHVETEASDHCMLVVDTNPGGKRRRKRFVFDRRWLLNKDIEEVVGKAWGERQEGSRLYKVQCKIKKVRMNLLSWSRRRFSNAKKLIEQVKMEIKEVKQNRLSGFRIKLLGLKRKLVSAYKKEELFWSQKARLKWLKEGDKNTGYFHATVAGRRKANRINVLKKRSGDWCRNEEETSEEILNYFEQIFTTDNPEEFAEVLQGIPQTISAEMNRKLTGAVSEQEIYQAVFSMHPNKSPGPDGMTPCFFQKFWHIVKFDVVQAVQSFFQSGFLLKSVNETLISLIPKLASPISVTDYRSISLCNVSYKIIAKVLINRFKSVLNHCISESQSAFVPGRQILDNVLIAHESVHFLKNKRVGKDGYMAVKLDMSKTYDRVEWGFLAKLMEKMGFYFRWIKWIMECVTSVTYSVNINGEKIGFIRPSRGLRQGDPLSPYPFLICAEGFSSLIKQANSHGNLTGLRIARGAPGLSHLFFADDSLIFCKSNRREAGQLRRILEVYRKASGQLINMEKSSLFFSRNVGQRQQGEVLSELRGMQQVSQSRYLGLPLVIGRSKRQVFDFIRQKTINRLKGWKEKMLSPAGKEVLLKAVIMALPTYVMSSCLLPKVLCKEICSEMAKYWWGQKEKENKVHWLSWSKMSEVKAVGGLGFRELHDFNLALLAKQLWRILTNPNLLMSKILKVKYFKGKSIWRTRCQDADSWCWKSLLQAKDLLEEGLRKQVGDGKSIKIWGDRWIPGSESGKVQTRRGEGCELQNVSDLIKGGVWDKEVIAQVFDREEGRKILNIPLSEEPRKDRLFWAFSNTGMYTVKSGYRIVKRKKRMYDVEGSEEGTSLRRIGATQNWNFLWGLKVKHKLKHFIWKCLHGILPVNAVLKERCSKGDHVCKGCGEGPETIEHMLFFCCNAKLIWKVAPLSWEGLQVFRNKFWHWWDALKEVATKEKGDERISLTVNLLWQIWKSRNEKQFHEYGRDPLVAVHKAVMEWQEYQEAQEAEVEFGDSGMKEEREGQGWQRPQEGWIKLNSDAALDSKGSRAGWGMVARDWQGLVLGAWAVPSSSCSNPKQEESMALRMALRMAELQGWKKVVFEVDCLQIVDELHKEERTGLDQW</sequence>
<dbReference type="InterPro" id="IPR036397">
    <property type="entry name" value="RNaseH_sf"/>
</dbReference>
<dbReference type="InterPro" id="IPR000477">
    <property type="entry name" value="RT_dom"/>
</dbReference>
<dbReference type="CDD" id="cd01650">
    <property type="entry name" value="RT_nLTR_like"/>
    <property type="match status" value="1"/>
</dbReference>
<dbReference type="SUPFAM" id="SSF53098">
    <property type="entry name" value="Ribonuclease H-like"/>
    <property type="match status" value="1"/>
</dbReference>
<evidence type="ECO:0000313" key="3">
    <source>
        <dbReference type="RefSeq" id="XP_071933440.1"/>
    </source>
</evidence>
<dbReference type="RefSeq" id="XP_071933440.1">
    <property type="nucleotide sequence ID" value="XM_072077339.1"/>
</dbReference>
<dbReference type="Pfam" id="PF13966">
    <property type="entry name" value="zf-RVT"/>
    <property type="match status" value="1"/>
</dbReference>
<dbReference type="CDD" id="cd06222">
    <property type="entry name" value="RNase_H_like"/>
    <property type="match status" value="1"/>
</dbReference>
<dbReference type="Proteomes" id="UP001652660">
    <property type="component" value="Chromosome 2c"/>
</dbReference>
<dbReference type="SUPFAM" id="SSF56219">
    <property type="entry name" value="DNase I-like"/>
    <property type="match status" value="1"/>
</dbReference>
<dbReference type="Pfam" id="PF00078">
    <property type="entry name" value="RVT_1"/>
    <property type="match status" value="1"/>
</dbReference>
<dbReference type="PROSITE" id="PS50878">
    <property type="entry name" value="RT_POL"/>
    <property type="match status" value="1"/>
</dbReference>
<dbReference type="InterPro" id="IPR002156">
    <property type="entry name" value="RNaseH_domain"/>
</dbReference>
<dbReference type="GeneID" id="140036061"/>
<evidence type="ECO:0000313" key="2">
    <source>
        <dbReference type="Proteomes" id="UP001652660"/>
    </source>
</evidence>
<dbReference type="SUPFAM" id="SSF56672">
    <property type="entry name" value="DNA/RNA polymerases"/>
    <property type="match status" value="1"/>
</dbReference>
<evidence type="ECO:0000259" key="1">
    <source>
        <dbReference type="PROSITE" id="PS50878"/>
    </source>
</evidence>
<feature type="domain" description="Reverse transcriptase" evidence="1">
    <location>
        <begin position="343"/>
        <end position="625"/>
    </location>
</feature>
<gene>
    <name evidence="3" type="primary">LOC140036061</name>
</gene>
<dbReference type="InterPro" id="IPR036691">
    <property type="entry name" value="Endo/exonu/phosph_ase_sf"/>
</dbReference>
<keyword evidence="2" id="KW-1185">Reference proteome</keyword>
<dbReference type="PANTHER" id="PTHR33116">
    <property type="entry name" value="REVERSE TRANSCRIPTASE ZINC-BINDING DOMAIN-CONTAINING PROTEIN-RELATED-RELATED"/>
    <property type="match status" value="1"/>
</dbReference>
<dbReference type="PANTHER" id="PTHR33116:SF86">
    <property type="entry name" value="REVERSE TRANSCRIPTASE DOMAIN-CONTAINING PROTEIN"/>
    <property type="match status" value="1"/>
</dbReference>
<accession>A0ABM4WNT0</accession>
<dbReference type="Gene3D" id="3.60.10.10">
    <property type="entry name" value="Endonuclease/exonuclease/phosphatase"/>
    <property type="match status" value="1"/>
</dbReference>
<dbReference type="Gene3D" id="3.30.420.10">
    <property type="entry name" value="Ribonuclease H-like superfamily/Ribonuclease H"/>
    <property type="match status" value="1"/>
</dbReference>
<dbReference type="InterPro" id="IPR044730">
    <property type="entry name" value="RNase_H-like_dom_plant"/>
</dbReference>